<dbReference type="Gene3D" id="3.40.50.2000">
    <property type="entry name" value="Glycogen Phosphorylase B"/>
    <property type="match status" value="2"/>
</dbReference>
<dbReference type="GO" id="GO:0016758">
    <property type="term" value="F:hexosyltransferase activity"/>
    <property type="evidence" value="ECO:0007669"/>
    <property type="project" value="InterPro"/>
</dbReference>
<comment type="caution">
    <text evidence="5">The sequence shown here is derived from an EMBL/GenBank/DDBJ whole genome shotgun (WGS) entry which is preliminary data.</text>
</comment>
<evidence type="ECO:0000256" key="1">
    <source>
        <dbReference type="ARBA" id="ARBA00022676"/>
    </source>
</evidence>
<accession>A0AAP0IQ31</accession>
<dbReference type="CDD" id="cd03785">
    <property type="entry name" value="GT28_MurG"/>
    <property type="match status" value="1"/>
</dbReference>
<dbReference type="InterPro" id="IPR007235">
    <property type="entry name" value="Glyco_trans_28_C"/>
</dbReference>
<evidence type="ECO:0000259" key="4">
    <source>
        <dbReference type="Pfam" id="PF04101"/>
    </source>
</evidence>
<proteinExistence type="predicted"/>
<sequence length="359" mass="39361">MESSTIPSSGHYFVSIAASPLSRPILSFKNLIFPYHLVKSMIETWRVLTEFDPHIVVGTGGYVSAPVCFAAAIRGLRVVIQEQNSVPGIANWAISSFADLVFVAFPSSVKYFGKNKCVVVTGNPIRLSLKKYVSKAVARLQFFPRVRKDWDSEAKVVLFLGGSLGADAINIAVLNMYHQLLLENKNLFIIWQTGLRAFDEMESLVKSHKQLVLTPFLYTMDLAYAAADLVVSRAGAMTCSEIMATGKPSILENLMPPQDLRHLFDWIAYGKIPSPNVAEGHQLKNAYIMAEIAGSKVITENELDSSTLRTAIEEVLGDASLMAEMCDKALKAARPDAAAEIAQHIISLGQLLTGKKKGR</sequence>
<name>A0AAP0IQ31_9MAGN</name>
<evidence type="ECO:0000313" key="5">
    <source>
        <dbReference type="EMBL" id="KAK9118607.1"/>
    </source>
</evidence>
<dbReference type="Pfam" id="PF04101">
    <property type="entry name" value="Glyco_tran_28_C"/>
    <property type="match status" value="1"/>
</dbReference>
<evidence type="ECO:0008006" key="7">
    <source>
        <dbReference type="Google" id="ProtNLM"/>
    </source>
</evidence>
<dbReference type="Proteomes" id="UP001419268">
    <property type="component" value="Unassembled WGS sequence"/>
</dbReference>
<dbReference type="PANTHER" id="PTHR21015:SF22">
    <property type="entry name" value="GLYCOSYLTRANSFERASE"/>
    <property type="match status" value="1"/>
</dbReference>
<feature type="domain" description="Glycosyltransferase family 28 N-terminal" evidence="3">
    <location>
        <begin position="4"/>
        <end position="102"/>
    </location>
</feature>
<dbReference type="PANTHER" id="PTHR21015">
    <property type="entry name" value="UDP-N-ACETYLGLUCOSAMINE--N-ACETYLMURAMYL-(PENTAPEPTIDE) PYROPHOSPHORYL-UNDECAPRENOL N-ACETYLGLUCOSAMINE TRANSFERASE 1"/>
    <property type="match status" value="1"/>
</dbReference>
<organism evidence="5 6">
    <name type="scientific">Stephania cephalantha</name>
    <dbReference type="NCBI Taxonomy" id="152367"/>
    <lineage>
        <taxon>Eukaryota</taxon>
        <taxon>Viridiplantae</taxon>
        <taxon>Streptophyta</taxon>
        <taxon>Embryophyta</taxon>
        <taxon>Tracheophyta</taxon>
        <taxon>Spermatophyta</taxon>
        <taxon>Magnoliopsida</taxon>
        <taxon>Ranunculales</taxon>
        <taxon>Menispermaceae</taxon>
        <taxon>Menispermoideae</taxon>
        <taxon>Cissampelideae</taxon>
        <taxon>Stephania</taxon>
    </lineage>
</organism>
<evidence type="ECO:0000313" key="6">
    <source>
        <dbReference type="Proteomes" id="UP001419268"/>
    </source>
</evidence>
<keyword evidence="2" id="KW-0808">Transferase</keyword>
<dbReference type="InterPro" id="IPR004276">
    <property type="entry name" value="GlycoTrans_28_N"/>
</dbReference>
<gene>
    <name evidence="5" type="ORF">Scep_016700</name>
</gene>
<feature type="domain" description="Glycosyl transferase family 28 C-terminal" evidence="4">
    <location>
        <begin position="156"/>
        <end position="251"/>
    </location>
</feature>
<reference evidence="5 6" key="1">
    <citation type="submission" date="2024-01" db="EMBL/GenBank/DDBJ databases">
        <title>Genome assemblies of Stephania.</title>
        <authorList>
            <person name="Yang L."/>
        </authorList>
    </citation>
    <scope>NUCLEOTIDE SEQUENCE [LARGE SCALE GENOMIC DNA]</scope>
    <source>
        <strain evidence="5">JXDWG</strain>
        <tissue evidence="5">Leaf</tissue>
    </source>
</reference>
<protein>
    <recommendedName>
        <fullName evidence="7">UDP-N-acetylglucosamine--N-acetylmuramyl-(Pentapeptide) pyrophosphoryl-undecaprenol N-acetylglucosamine transferase</fullName>
    </recommendedName>
</protein>
<keyword evidence="1" id="KW-0328">Glycosyltransferase</keyword>
<dbReference type="Pfam" id="PF03033">
    <property type="entry name" value="Glyco_transf_28"/>
    <property type="match status" value="1"/>
</dbReference>
<dbReference type="SUPFAM" id="SSF53756">
    <property type="entry name" value="UDP-Glycosyltransferase/glycogen phosphorylase"/>
    <property type="match status" value="1"/>
</dbReference>
<evidence type="ECO:0000256" key="2">
    <source>
        <dbReference type="ARBA" id="ARBA00022679"/>
    </source>
</evidence>
<dbReference type="GO" id="GO:0005975">
    <property type="term" value="P:carbohydrate metabolic process"/>
    <property type="evidence" value="ECO:0007669"/>
    <property type="project" value="InterPro"/>
</dbReference>
<evidence type="ECO:0000259" key="3">
    <source>
        <dbReference type="Pfam" id="PF03033"/>
    </source>
</evidence>
<dbReference type="AlphaFoldDB" id="A0AAP0IQ31"/>
<keyword evidence="6" id="KW-1185">Reference proteome</keyword>
<dbReference type="EMBL" id="JBBNAG010000007">
    <property type="protein sequence ID" value="KAK9118607.1"/>
    <property type="molecule type" value="Genomic_DNA"/>
</dbReference>